<feature type="repeat" description="WD" evidence="3">
    <location>
        <begin position="31"/>
        <end position="63"/>
    </location>
</feature>
<organism evidence="5 6">
    <name type="scientific">Rhizopogon vinicolor AM-OR11-026</name>
    <dbReference type="NCBI Taxonomy" id="1314800"/>
    <lineage>
        <taxon>Eukaryota</taxon>
        <taxon>Fungi</taxon>
        <taxon>Dikarya</taxon>
        <taxon>Basidiomycota</taxon>
        <taxon>Agaricomycotina</taxon>
        <taxon>Agaricomycetes</taxon>
        <taxon>Agaricomycetidae</taxon>
        <taxon>Boletales</taxon>
        <taxon>Suillineae</taxon>
        <taxon>Rhizopogonaceae</taxon>
        <taxon>Rhizopogon</taxon>
    </lineage>
</organism>
<evidence type="ECO:0000313" key="5">
    <source>
        <dbReference type="EMBL" id="OAX39024.1"/>
    </source>
</evidence>
<dbReference type="PROSITE" id="PS50082">
    <property type="entry name" value="WD_REPEATS_2"/>
    <property type="match status" value="3"/>
</dbReference>
<dbReference type="EMBL" id="KV448266">
    <property type="protein sequence ID" value="OAX39024.1"/>
    <property type="molecule type" value="Genomic_DNA"/>
</dbReference>
<name>A0A1B7N2G2_9AGAM</name>
<dbReference type="STRING" id="1314800.A0A1B7N2G2"/>
<dbReference type="Proteomes" id="UP000092154">
    <property type="component" value="Unassembled WGS sequence"/>
</dbReference>
<keyword evidence="2" id="KW-0677">Repeat</keyword>
<gene>
    <name evidence="5" type="ORF">K503DRAFT_865734</name>
</gene>
<dbReference type="InterPro" id="IPR020472">
    <property type="entry name" value="WD40_PAC1"/>
</dbReference>
<evidence type="ECO:0000256" key="4">
    <source>
        <dbReference type="SAM" id="MobiDB-lite"/>
    </source>
</evidence>
<dbReference type="Gene3D" id="2.130.10.10">
    <property type="entry name" value="YVTN repeat-like/Quinoprotein amine dehydrogenase"/>
    <property type="match status" value="2"/>
</dbReference>
<dbReference type="AlphaFoldDB" id="A0A1B7N2G2"/>
<evidence type="ECO:0000256" key="3">
    <source>
        <dbReference type="PROSITE-ProRule" id="PRU00221"/>
    </source>
</evidence>
<feature type="region of interest" description="Disordered" evidence="4">
    <location>
        <begin position="504"/>
        <end position="543"/>
    </location>
</feature>
<dbReference type="SUPFAM" id="SSF50998">
    <property type="entry name" value="Quinoprotein alcohol dehydrogenase-like"/>
    <property type="match status" value="1"/>
</dbReference>
<proteinExistence type="predicted"/>
<dbReference type="OrthoDB" id="2687506at2759"/>
<dbReference type="PANTHER" id="PTHR19848">
    <property type="entry name" value="WD40 REPEAT PROTEIN"/>
    <property type="match status" value="1"/>
</dbReference>
<dbReference type="InterPro" id="IPR015943">
    <property type="entry name" value="WD40/YVTN_repeat-like_dom_sf"/>
</dbReference>
<keyword evidence="1 3" id="KW-0853">WD repeat</keyword>
<dbReference type="SMART" id="SM00320">
    <property type="entry name" value="WD40"/>
    <property type="match status" value="5"/>
</dbReference>
<feature type="repeat" description="WD" evidence="3">
    <location>
        <begin position="249"/>
        <end position="290"/>
    </location>
</feature>
<dbReference type="InterPro" id="IPR001680">
    <property type="entry name" value="WD40_rpt"/>
</dbReference>
<dbReference type="InParanoid" id="A0A1B7N2G2"/>
<evidence type="ECO:0000256" key="1">
    <source>
        <dbReference type="ARBA" id="ARBA00022574"/>
    </source>
</evidence>
<accession>A0A1B7N2G2</accession>
<feature type="region of interest" description="Disordered" evidence="4">
    <location>
        <begin position="413"/>
        <end position="461"/>
    </location>
</feature>
<dbReference type="PROSITE" id="PS50294">
    <property type="entry name" value="WD_REPEATS_REGION"/>
    <property type="match status" value="2"/>
</dbReference>
<feature type="region of interest" description="Disordered" evidence="4">
    <location>
        <begin position="348"/>
        <end position="388"/>
    </location>
</feature>
<dbReference type="Pfam" id="PF00400">
    <property type="entry name" value="WD40"/>
    <property type="match status" value="3"/>
</dbReference>
<sequence>MMQSCSDAAKMMLKPIMTLECPAHREYFCESMSYFPDGKRIISGLSDKIVRQWDLQTGKEIENARDVHEHEVLMVAVSRDGRWVVTVAGEGVDILALKAWETETGIVKTFVGHSRAIGCIDISVDSSLLASGSDDSTARIWSLETGKLVAGPFKTAGVYVGAIRFSQDSKKLAVNSFSMRCLEVWDIETETLDVRIGKASKRGYSPSPSVFWTNKGTILAAFRFTLDDEFPGTIYEFDPSTLDTVGAPFEGHTKYIHGLALSFDGALFASISWDNTIKLWALESHQLLASFDVLIPRYIIFSPVSHQLAYATSALEGCKIYICNIPPDILASIGPAVGGRRTSATLGDLLESDATRPATRPAGARRTRVISPVISSSPRPPRALPSREPQQPAILRHLHNFLRFSSFKNTIPTVQNIQPRDPLDFPATTSLPPNRSPSAQATVQGRSQNSRLMPSTTLSSTTAPAISKSHLLSWRAIREGHTGHVALPIVDVPFTRGDERNAAAGALRGNGGYTRDEDFDPPPPDPDSQQSSAAVQMNSGQHGSGRLCFCF</sequence>
<dbReference type="PANTHER" id="PTHR19848:SF8">
    <property type="entry name" value="F-BOX AND WD REPEAT DOMAIN CONTAINING 7"/>
    <property type="match status" value="1"/>
</dbReference>
<feature type="compositionally biased region" description="Polar residues" evidence="4">
    <location>
        <begin position="427"/>
        <end position="454"/>
    </location>
</feature>
<evidence type="ECO:0000256" key="2">
    <source>
        <dbReference type="ARBA" id="ARBA00022737"/>
    </source>
</evidence>
<keyword evidence="6" id="KW-1185">Reference proteome</keyword>
<evidence type="ECO:0000313" key="6">
    <source>
        <dbReference type="Proteomes" id="UP000092154"/>
    </source>
</evidence>
<feature type="compositionally biased region" description="Polar residues" evidence="4">
    <location>
        <begin position="528"/>
        <end position="541"/>
    </location>
</feature>
<protein>
    <submittedName>
        <fullName evidence="5">WD40 repeat-like protein</fullName>
    </submittedName>
</protein>
<dbReference type="InterPro" id="IPR011047">
    <property type="entry name" value="Quinoprotein_ADH-like_sf"/>
</dbReference>
<feature type="repeat" description="WD" evidence="3">
    <location>
        <begin position="110"/>
        <end position="151"/>
    </location>
</feature>
<reference evidence="5 6" key="1">
    <citation type="submission" date="2016-06" db="EMBL/GenBank/DDBJ databases">
        <title>Comparative genomics of the ectomycorrhizal sister species Rhizopogon vinicolor and Rhizopogon vesiculosus (Basidiomycota: Boletales) reveals a divergence of the mating type B locus.</title>
        <authorList>
            <consortium name="DOE Joint Genome Institute"/>
            <person name="Mujic A.B."/>
            <person name="Kuo A."/>
            <person name="Tritt A."/>
            <person name="Lipzen A."/>
            <person name="Chen C."/>
            <person name="Johnson J."/>
            <person name="Sharma A."/>
            <person name="Barry K."/>
            <person name="Grigoriev I.V."/>
            <person name="Spatafora J.W."/>
        </authorList>
    </citation>
    <scope>NUCLEOTIDE SEQUENCE [LARGE SCALE GENOMIC DNA]</scope>
    <source>
        <strain evidence="5 6">AM-OR11-026</strain>
    </source>
</reference>
<dbReference type="PRINTS" id="PR00320">
    <property type="entry name" value="GPROTEINBRPT"/>
</dbReference>